<dbReference type="InterPro" id="IPR022172">
    <property type="entry name" value="DUF3703"/>
</dbReference>
<sequence length="113" mass="13129">MNERQRQAFGTAMSEARLAYRQRRWEQAFALLERAHVLGQTRVTPHVQSHWWMLKVGWQRLDAREVRGQLLRLLAAMLLSRLWVPLGNTGGANVNPLQPMPIADDLRELMETD</sequence>
<dbReference type="EMBL" id="ARXU01000003">
    <property type="protein sequence ID" value="KGD62076.1"/>
    <property type="molecule type" value="Genomic_DNA"/>
</dbReference>
<keyword evidence="2" id="KW-1185">Reference proteome</keyword>
<name>A0ABR4WEX2_9GAMM</name>
<dbReference type="Proteomes" id="UP000029443">
    <property type="component" value="Unassembled WGS sequence"/>
</dbReference>
<evidence type="ECO:0000313" key="2">
    <source>
        <dbReference type="Proteomes" id="UP000029443"/>
    </source>
</evidence>
<reference evidence="1 2" key="1">
    <citation type="submission" date="2012-09" db="EMBL/GenBank/DDBJ databases">
        <title>Genome Sequence of alkane-degrading Bacterium Alcanivorax jadensis T9.</title>
        <authorList>
            <person name="Lai Q."/>
            <person name="Shao Z."/>
        </authorList>
    </citation>
    <scope>NUCLEOTIDE SEQUENCE [LARGE SCALE GENOMIC DNA]</scope>
    <source>
        <strain evidence="1 2">T9</strain>
    </source>
</reference>
<accession>A0ABR4WEX2</accession>
<proteinExistence type="predicted"/>
<gene>
    <name evidence="1" type="ORF">T9A_01285</name>
</gene>
<protein>
    <recommendedName>
        <fullName evidence="3">DUF3703 domain-containing protein</fullName>
    </recommendedName>
</protein>
<dbReference type="Pfam" id="PF12487">
    <property type="entry name" value="DUF3703"/>
    <property type="match status" value="1"/>
</dbReference>
<evidence type="ECO:0008006" key="3">
    <source>
        <dbReference type="Google" id="ProtNLM"/>
    </source>
</evidence>
<evidence type="ECO:0000313" key="1">
    <source>
        <dbReference type="EMBL" id="KGD62076.1"/>
    </source>
</evidence>
<comment type="caution">
    <text evidence="1">The sequence shown here is derived from an EMBL/GenBank/DDBJ whole genome shotgun (WGS) entry which is preliminary data.</text>
</comment>
<organism evidence="1 2">
    <name type="scientific">Alcanivorax jadensis T9</name>
    <dbReference type="NCBI Taxonomy" id="1177181"/>
    <lineage>
        <taxon>Bacteria</taxon>
        <taxon>Pseudomonadati</taxon>
        <taxon>Pseudomonadota</taxon>
        <taxon>Gammaproteobacteria</taxon>
        <taxon>Oceanospirillales</taxon>
        <taxon>Alcanivoracaceae</taxon>
        <taxon>Alcanivorax</taxon>
    </lineage>
</organism>
<dbReference type="RefSeq" id="WP_035246138.1">
    <property type="nucleotide sequence ID" value="NZ_ARXU01000003.1"/>
</dbReference>